<organism evidence="3 4">
    <name type="scientific">Acidianus hospitalis</name>
    <dbReference type="NCBI Taxonomy" id="563177"/>
    <lineage>
        <taxon>Archaea</taxon>
        <taxon>Thermoproteota</taxon>
        <taxon>Thermoprotei</taxon>
        <taxon>Sulfolobales</taxon>
        <taxon>Sulfolobaceae</taxon>
        <taxon>Acidianus</taxon>
    </lineage>
</organism>
<keyword evidence="1" id="KW-0175">Coiled coil</keyword>
<evidence type="ECO:0000256" key="1">
    <source>
        <dbReference type="SAM" id="Coils"/>
    </source>
</evidence>
<name>A0A2T9X7P3_9CREN</name>
<dbReference type="Gene3D" id="2.30.310.10">
    <property type="entry name" value="ibrinogen binding protein from staphylococcus aureus domain"/>
    <property type="match status" value="1"/>
</dbReference>
<protein>
    <submittedName>
        <fullName evidence="3">RNA-binding protein</fullName>
    </submittedName>
</protein>
<dbReference type="EMBL" id="QEFD01000124">
    <property type="protein sequence ID" value="PVU76114.1"/>
    <property type="molecule type" value="Genomic_DNA"/>
</dbReference>
<comment type="caution">
    <text evidence="3">The sequence shown here is derived from an EMBL/GenBank/DDBJ whole genome shotgun (WGS) entry which is preliminary data.</text>
</comment>
<dbReference type="GO" id="GO:0072344">
    <property type="term" value="P:rescue of stalled ribosome"/>
    <property type="evidence" value="ECO:0007669"/>
    <property type="project" value="TreeGrafter"/>
</dbReference>
<dbReference type="AlphaFoldDB" id="A0A2T9X7P3"/>
<accession>A0A2T9X7P3</accession>
<dbReference type="Pfam" id="PF05670">
    <property type="entry name" value="NFACT-R_1"/>
    <property type="match status" value="1"/>
</dbReference>
<dbReference type="GO" id="GO:1990112">
    <property type="term" value="C:RQC complex"/>
    <property type="evidence" value="ECO:0007669"/>
    <property type="project" value="TreeGrafter"/>
</dbReference>
<feature type="domain" description="NFACT RNA-binding" evidence="2">
    <location>
        <begin position="361"/>
        <end position="470"/>
    </location>
</feature>
<dbReference type="PANTHER" id="PTHR15239">
    <property type="entry name" value="NUCLEAR EXPORT MEDIATOR FACTOR NEMF"/>
    <property type="match status" value="1"/>
</dbReference>
<dbReference type="InterPro" id="IPR051608">
    <property type="entry name" value="RQC_Subunit_NEMF"/>
</dbReference>
<dbReference type="GO" id="GO:0043023">
    <property type="term" value="F:ribosomal large subunit binding"/>
    <property type="evidence" value="ECO:0007669"/>
    <property type="project" value="TreeGrafter"/>
</dbReference>
<evidence type="ECO:0000313" key="4">
    <source>
        <dbReference type="Proteomes" id="UP000245638"/>
    </source>
</evidence>
<evidence type="ECO:0000259" key="2">
    <source>
        <dbReference type="Pfam" id="PF05670"/>
    </source>
</evidence>
<dbReference type="PANTHER" id="PTHR15239:SF6">
    <property type="entry name" value="RIBOSOME QUALITY CONTROL COMPLEX SUBUNIT NEMF"/>
    <property type="match status" value="1"/>
</dbReference>
<dbReference type="InterPro" id="IPR008532">
    <property type="entry name" value="NFACT_RNA-bd"/>
</dbReference>
<reference evidence="3 4" key="1">
    <citation type="journal article" date="2015" name="Appl. Environ. Microbiol.">
        <title>Nanoarchaeota, Their Sulfolobales Host, and Nanoarchaeota Virus Distribution across Yellowstone National Park Hot Springs.</title>
        <authorList>
            <person name="Munson-McGee J.H."/>
            <person name="Field E.K."/>
            <person name="Bateson M."/>
            <person name="Rooney C."/>
            <person name="Stepanauskas R."/>
            <person name="Young M.J."/>
        </authorList>
    </citation>
    <scope>NUCLEOTIDE SEQUENCE [LARGE SCALE GENOMIC DNA]</scope>
    <source>
        <strain evidence="3">SCGC AC-742_N10</strain>
    </source>
</reference>
<feature type="coiled-coil region" evidence="1">
    <location>
        <begin position="228"/>
        <end position="348"/>
    </location>
</feature>
<proteinExistence type="predicted"/>
<dbReference type="GO" id="GO:0000049">
    <property type="term" value="F:tRNA binding"/>
    <property type="evidence" value="ECO:0007669"/>
    <property type="project" value="TreeGrafter"/>
</dbReference>
<evidence type="ECO:0000313" key="3">
    <source>
        <dbReference type="EMBL" id="PVU76114.1"/>
    </source>
</evidence>
<sequence>MSYIDLLAWIVENKNELIGCRIDNIYNLEKLDNVFIFKLHCKNSDKNLIIEPGVRINFTKYDIQKEIGNKAKSLRELIRDLVISDVQIIDKERILKIVLNNGMKIIVELLPRGLLLVLDEQDKIKFSTEYKEFKDRVVKPGLPYVQPPKLNKVVVPKDILFALHLTESTNAEEEYEKLEKSIAEGKITPCIQKGINFMPIEFEGCEKGNSFNDVIDEYFLELTKQKEIQKITEKIEGEKKKLEKTIQQIEENIKEYEEKAEELRKIGKEIMEHYMEVENAIKNKEKKIKLEGKEIEIDPKLSVAKNASLYFDKAKEYAQKSKKAKETLEELKRKLNEIEIEIKKEEEGRKLSIRKKEWYEKYRWSFTTNGFLVIAGKDADQNESLVRKLLEDNDIFLHADIQGAAATIIKNPKNITEQDIYDAAVIAASYSKAWKLGLAAVDVFWVYGSQVSKSPPAGEYLPKGSFMIYGKKNYIKSVKLNLAIGFKINDSLEIIVGSENSVSAKVKNYVLISPGDELERTADRIVKILSEANSINAGKELKNEVLSILPGKSKIIKVVKETNDKQ</sequence>
<dbReference type="Pfam" id="PF05833">
    <property type="entry name" value="NFACT_N"/>
    <property type="match status" value="2"/>
</dbReference>
<dbReference type="Proteomes" id="UP000245638">
    <property type="component" value="Unassembled WGS sequence"/>
</dbReference>
<gene>
    <name evidence="3" type="ORF">DDW13_03995</name>
</gene>